<sequence>MSALNLDLPGGPMGRDVEYVTADFQRIISILHEVAGIKMPPTNEALVFSRLSRRVRDLGLNRFADYIAHVEAPQNVAERDEMVAALTTNTTRFFREDYHFETLASELLPGLLARAREGARIRLWSAGCSTGEEPYTIAAVVMQHCPDLAACDFRILATDINRRVLAIAERGEYPAACAEAVTPDLVPRMFETAGTDMVRIRPELRSLITFRYMNFMDPWPVSGPFDAIFCRNVMIYMEEDVQRRVWAGLASVMPPGGYLFIGHSERIGREFKDQLQLVGKTTFRRV</sequence>
<evidence type="ECO:0000259" key="6">
    <source>
        <dbReference type="PROSITE" id="PS50123"/>
    </source>
</evidence>
<evidence type="ECO:0000256" key="5">
    <source>
        <dbReference type="PIRNR" id="PIRNR000410"/>
    </source>
</evidence>
<dbReference type="CDD" id="cd02440">
    <property type="entry name" value="AdoMet_MTases"/>
    <property type="match status" value="1"/>
</dbReference>
<keyword evidence="3 5" id="KW-0808">Transferase</keyword>
<dbReference type="InterPro" id="IPR022641">
    <property type="entry name" value="CheR_N"/>
</dbReference>
<dbReference type="GO" id="GO:0008168">
    <property type="term" value="F:methyltransferase activity"/>
    <property type="evidence" value="ECO:0007669"/>
    <property type="project" value="UniProtKB-KW"/>
</dbReference>
<dbReference type="InterPro" id="IPR026024">
    <property type="entry name" value="Chemotaxis_MeTrfase_CheR"/>
</dbReference>
<dbReference type="Pfam" id="PF01739">
    <property type="entry name" value="CheR"/>
    <property type="match status" value="1"/>
</dbReference>
<evidence type="ECO:0000256" key="3">
    <source>
        <dbReference type="ARBA" id="ARBA00022679"/>
    </source>
</evidence>
<dbReference type="PROSITE" id="PS50123">
    <property type="entry name" value="CHER"/>
    <property type="match status" value="1"/>
</dbReference>
<dbReference type="Proteomes" id="UP001595973">
    <property type="component" value="Unassembled WGS sequence"/>
</dbReference>
<name>A0ABV9KAF6_9RHOB</name>
<dbReference type="SUPFAM" id="SSF53335">
    <property type="entry name" value="S-adenosyl-L-methionine-dependent methyltransferases"/>
    <property type="match status" value="1"/>
</dbReference>
<keyword evidence="2 5" id="KW-0489">Methyltransferase</keyword>
<accession>A0ABV9KAF6</accession>
<evidence type="ECO:0000256" key="1">
    <source>
        <dbReference type="ARBA" id="ARBA00001541"/>
    </source>
</evidence>
<dbReference type="Gene3D" id="1.10.155.10">
    <property type="entry name" value="Chemotaxis receptor methyltransferase CheR, N-terminal domain"/>
    <property type="match status" value="1"/>
</dbReference>
<dbReference type="InterPro" id="IPR022642">
    <property type="entry name" value="CheR_C"/>
</dbReference>
<comment type="caution">
    <text evidence="7">The sequence shown here is derived from an EMBL/GenBank/DDBJ whole genome shotgun (WGS) entry which is preliminary data.</text>
</comment>
<comment type="catalytic activity">
    <reaction evidence="1 5">
        <text>L-glutamyl-[protein] + S-adenosyl-L-methionine = [protein]-L-glutamate 5-O-methyl ester + S-adenosyl-L-homocysteine</text>
        <dbReference type="Rhea" id="RHEA:24452"/>
        <dbReference type="Rhea" id="RHEA-COMP:10208"/>
        <dbReference type="Rhea" id="RHEA-COMP:10311"/>
        <dbReference type="ChEBI" id="CHEBI:29973"/>
        <dbReference type="ChEBI" id="CHEBI:57856"/>
        <dbReference type="ChEBI" id="CHEBI:59789"/>
        <dbReference type="ChEBI" id="CHEBI:82795"/>
        <dbReference type="EC" id="2.1.1.80"/>
    </reaction>
</comment>
<dbReference type="GO" id="GO:0032259">
    <property type="term" value="P:methylation"/>
    <property type="evidence" value="ECO:0007669"/>
    <property type="project" value="UniProtKB-KW"/>
</dbReference>
<dbReference type="Gene3D" id="3.40.50.150">
    <property type="entry name" value="Vaccinia Virus protein VP39"/>
    <property type="match status" value="1"/>
</dbReference>
<comment type="function">
    <text evidence="5">Methylation of the membrane-bound methyl-accepting chemotaxis proteins (MCP) to form gamma-glutamyl methyl ester residues in MCP.</text>
</comment>
<dbReference type="InterPro" id="IPR029063">
    <property type="entry name" value="SAM-dependent_MTases_sf"/>
</dbReference>
<dbReference type="InterPro" id="IPR050903">
    <property type="entry name" value="Bact_Chemotaxis_MeTrfase"/>
</dbReference>
<dbReference type="SMART" id="SM00138">
    <property type="entry name" value="MeTrc"/>
    <property type="match status" value="1"/>
</dbReference>
<evidence type="ECO:0000256" key="4">
    <source>
        <dbReference type="ARBA" id="ARBA00022691"/>
    </source>
</evidence>
<reference evidence="8" key="1">
    <citation type="journal article" date="2019" name="Int. J. Syst. Evol. Microbiol.">
        <title>The Global Catalogue of Microorganisms (GCM) 10K type strain sequencing project: providing services to taxonomists for standard genome sequencing and annotation.</title>
        <authorList>
            <consortium name="The Broad Institute Genomics Platform"/>
            <consortium name="The Broad Institute Genome Sequencing Center for Infectious Disease"/>
            <person name="Wu L."/>
            <person name="Ma J."/>
        </authorList>
    </citation>
    <scope>NUCLEOTIDE SEQUENCE [LARGE SCALE GENOMIC DNA]</scope>
    <source>
        <strain evidence="8">CGMCC 4.7283</strain>
    </source>
</reference>
<proteinExistence type="predicted"/>
<gene>
    <name evidence="7" type="ORF">ACFO5X_00700</name>
</gene>
<protein>
    <recommendedName>
        <fullName evidence="5">Chemotaxis protein methyltransferase</fullName>
        <ecNumber evidence="5">2.1.1.80</ecNumber>
    </recommendedName>
</protein>
<dbReference type="PANTHER" id="PTHR24422:SF19">
    <property type="entry name" value="CHEMOTAXIS PROTEIN METHYLTRANSFERASE"/>
    <property type="match status" value="1"/>
</dbReference>
<organism evidence="7 8">
    <name type="scientific">Seohaeicola nanhaiensis</name>
    <dbReference type="NCBI Taxonomy" id="1387282"/>
    <lineage>
        <taxon>Bacteria</taxon>
        <taxon>Pseudomonadati</taxon>
        <taxon>Pseudomonadota</taxon>
        <taxon>Alphaproteobacteria</taxon>
        <taxon>Rhodobacterales</taxon>
        <taxon>Roseobacteraceae</taxon>
        <taxon>Seohaeicola</taxon>
    </lineage>
</organism>
<dbReference type="PIRSF" id="PIRSF000410">
    <property type="entry name" value="CheR"/>
    <property type="match status" value="1"/>
</dbReference>
<dbReference type="Pfam" id="PF03705">
    <property type="entry name" value="CheR_N"/>
    <property type="match status" value="1"/>
</dbReference>
<dbReference type="RefSeq" id="WP_380714940.1">
    <property type="nucleotide sequence ID" value="NZ_JBHSGI010000002.1"/>
</dbReference>
<evidence type="ECO:0000313" key="8">
    <source>
        <dbReference type="Proteomes" id="UP001595973"/>
    </source>
</evidence>
<keyword evidence="8" id="KW-1185">Reference proteome</keyword>
<dbReference type="PANTHER" id="PTHR24422">
    <property type="entry name" value="CHEMOTAXIS PROTEIN METHYLTRANSFERASE"/>
    <property type="match status" value="1"/>
</dbReference>
<evidence type="ECO:0000313" key="7">
    <source>
        <dbReference type="EMBL" id="MFC4667057.1"/>
    </source>
</evidence>
<dbReference type="EMBL" id="JBHSGI010000002">
    <property type="protein sequence ID" value="MFC4667057.1"/>
    <property type="molecule type" value="Genomic_DNA"/>
</dbReference>
<dbReference type="InterPro" id="IPR000780">
    <property type="entry name" value="CheR_MeTrfase"/>
</dbReference>
<feature type="domain" description="CheR-type methyltransferase" evidence="6">
    <location>
        <begin position="12"/>
        <end position="286"/>
    </location>
</feature>
<dbReference type="PRINTS" id="PR00996">
    <property type="entry name" value="CHERMTFRASE"/>
</dbReference>
<dbReference type="InterPro" id="IPR036804">
    <property type="entry name" value="CheR_N_sf"/>
</dbReference>
<evidence type="ECO:0000256" key="2">
    <source>
        <dbReference type="ARBA" id="ARBA00022603"/>
    </source>
</evidence>
<keyword evidence="4 5" id="KW-0949">S-adenosyl-L-methionine</keyword>
<dbReference type="EC" id="2.1.1.80" evidence="5"/>
<dbReference type="SUPFAM" id="SSF47757">
    <property type="entry name" value="Chemotaxis receptor methyltransferase CheR, N-terminal domain"/>
    <property type="match status" value="1"/>
</dbReference>